<feature type="compositionally biased region" description="Acidic residues" evidence="1">
    <location>
        <begin position="25"/>
        <end position="36"/>
    </location>
</feature>
<evidence type="ECO:0000256" key="1">
    <source>
        <dbReference type="SAM" id="MobiDB-lite"/>
    </source>
</evidence>
<sequence>QNGDGANEESSLSTDAHAEQQERDNVDEDNYDDLTEEEKQQQERAATSIQAQFRGFKTRQNLQKKKHEKDEVNYSDQQKPDSANEHERSSLSTDTHAQQEERDNANEDNYDDLTEEEKQQQERAATSIQVSFYNLLCL</sequence>
<name>A0A820KET2_9BILA</name>
<evidence type="ECO:0000313" key="3">
    <source>
        <dbReference type="Proteomes" id="UP000663868"/>
    </source>
</evidence>
<dbReference type="Proteomes" id="UP000663868">
    <property type="component" value="Unassembled WGS sequence"/>
</dbReference>
<dbReference type="InterPro" id="IPR000048">
    <property type="entry name" value="IQ_motif_EF-hand-BS"/>
</dbReference>
<protein>
    <submittedName>
        <fullName evidence="2">Uncharacterized protein</fullName>
    </submittedName>
</protein>
<accession>A0A820KET2</accession>
<comment type="caution">
    <text evidence="2">The sequence shown here is derived from an EMBL/GenBank/DDBJ whole genome shotgun (WGS) entry which is preliminary data.</text>
</comment>
<dbReference type="SMART" id="SM00015">
    <property type="entry name" value="IQ"/>
    <property type="match status" value="1"/>
</dbReference>
<dbReference type="CDD" id="cd23767">
    <property type="entry name" value="IQCD"/>
    <property type="match status" value="1"/>
</dbReference>
<feature type="non-terminal residue" evidence="2">
    <location>
        <position position="138"/>
    </location>
</feature>
<dbReference type="EMBL" id="CAJOBB010017690">
    <property type="protein sequence ID" value="CAF4341628.1"/>
    <property type="molecule type" value="Genomic_DNA"/>
</dbReference>
<organism evidence="2 3">
    <name type="scientific">Adineta steineri</name>
    <dbReference type="NCBI Taxonomy" id="433720"/>
    <lineage>
        <taxon>Eukaryota</taxon>
        <taxon>Metazoa</taxon>
        <taxon>Spiralia</taxon>
        <taxon>Gnathifera</taxon>
        <taxon>Rotifera</taxon>
        <taxon>Eurotatoria</taxon>
        <taxon>Bdelloidea</taxon>
        <taxon>Adinetida</taxon>
        <taxon>Adinetidae</taxon>
        <taxon>Adineta</taxon>
    </lineage>
</organism>
<dbReference type="Gene3D" id="1.20.5.190">
    <property type="match status" value="1"/>
</dbReference>
<feature type="compositionally biased region" description="Polar residues" evidence="1">
    <location>
        <begin position="1"/>
        <end position="14"/>
    </location>
</feature>
<proteinExistence type="predicted"/>
<dbReference type="AlphaFoldDB" id="A0A820KET2"/>
<dbReference type="Pfam" id="PF00612">
    <property type="entry name" value="IQ"/>
    <property type="match status" value="1"/>
</dbReference>
<feature type="compositionally biased region" description="Acidic residues" evidence="1">
    <location>
        <begin position="106"/>
        <end position="115"/>
    </location>
</feature>
<evidence type="ECO:0000313" key="2">
    <source>
        <dbReference type="EMBL" id="CAF4341628.1"/>
    </source>
</evidence>
<dbReference type="PROSITE" id="PS50096">
    <property type="entry name" value="IQ"/>
    <property type="match status" value="1"/>
</dbReference>
<feature type="region of interest" description="Disordered" evidence="1">
    <location>
        <begin position="1"/>
        <end position="126"/>
    </location>
</feature>
<feature type="compositionally biased region" description="Basic and acidic residues" evidence="1">
    <location>
        <begin position="68"/>
        <end position="89"/>
    </location>
</feature>
<reference evidence="2" key="1">
    <citation type="submission" date="2021-02" db="EMBL/GenBank/DDBJ databases">
        <authorList>
            <person name="Nowell W R."/>
        </authorList>
    </citation>
    <scope>NUCLEOTIDE SEQUENCE</scope>
</reference>
<gene>
    <name evidence="2" type="ORF">KXQ929_LOCUS47748</name>
</gene>